<dbReference type="GO" id="GO:0006352">
    <property type="term" value="P:DNA-templated transcription initiation"/>
    <property type="evidence" value="ECO:0007669"/>
    <property type="project" value="InterPro"/>
</dbReference>
<feature type="domain" description="RNA polymerase sigma factor 70 region 4 type 2" evidence="6">
    <location>
        <begin position="131"/>
        <end position="183"/>
    </location>
</feature>
<dbReference type="InterPro" id="IPR039425">
    <property type="entry name" value="RNA_pol_sigma-70-like"/>
</dbReference>
<keyword evidence="3" id="KW-0731">Sigma factor</keyword>
<evidence type="ECO:0000259" key="6">
    <source>
        <dbReference type="Pfam" id="PF08281"/>
    </source>
</evidence>
<dbReference type="InterPro" id="IPR014284">
    <property type="entry name" value="RNA_pol_sigma-70_dom"/>
</dbReference>
<organism evidence="7 8">
    <name type="scientific">Alteromonas halophila</name>
    <dbReference type="NCBI Taxonomy" id="516698"/>
    <lineage>
        <taxon>Bacteria</taxon>
        <taxon>Pseudomonadati</taxon>
        <taxon>Pseudomonadota</taxon>
        <taxon>Gammaproteobacteria</taxon>
        <taxon>Alteromonadales</taxon>
        <taxon>Alteromonadaceae</taxon>
        <taxon>Alteromonas/Salinimonas group</taxon>
        <taxon>Alteromonas</taxon>
    </lineage>
</organism>
<reference evidence="7" key="1">
    <citation type="journal article" date="2014" name="Int. J. Syst. Evol. Microbiol.">
        <title>Complete genome sequence of Corynebacterium casei LMG S-19264T (=DSM 44701T), isolated from a smear-ripened cheese.</title>
        <authorList>
            <consortium name="US DOE Joint Genome Institute (JGI-PGF)"/>
            <person name="Walter F."/>
            <person name="Albersmeier A."/>
            <person name="Kalinowski J."/>
            <person name="Ruckert C."/>
        </authorList>
    </citation>
    <scope>NUCLEOTIDE SEQUENCE</scope>
    <source>
        <strain evidence="7">KCTC 22164</strain>
    </source>
</reference>
<dbReference type="PANTHER" id="PTHR43133">
    <property type="entry name" value="RNA POLYMERASE ECF-TYPE SIGMA FACTO"/>
    <property type="match status" value="1"/>
</dbReference>
<dbReference type="AlphaFoldDB" id="A0A918JQQ8"/>
<comment type="similarity">
    <text evidence="1">Belongs to the sigma-70 factor family. ECF subfamily.</text>
</comment>
<accession>A0A918JQQ8</accession>
<dbReference type="InterPro" id="IPR036388">
    <property type="entry name" value="WH-like_DNA-bd_sf"/>
</dbReference>
<dbReference type="Gene3D" id="1.10.10.10">
    <property type="entry name" value="Winged helix-like DNA-binding domain superfamily/Winged helix DNA-binding domain"/>
    <property type="match status" value="1"/>
</dbReference>
<dbReference type="NCBIfam" id="TIGR02937">
    <property type="entry name" value="sigma70-ECF"/>
    <property type="match status" value="1"/>
</dbReference>
<evidence type="ECO:0000313" key="8">
    <source>
        <dbReference type="Proteomes" id="UP000631300"/>
    </source>
</evidence>
<evidence type="ECO:0000259" key="5">
    <source>
        <dbReference type="Pfam" id="PF04542"/>
    </source>
</evidence>
<dbReference type="Gene3D" id="1.10.1740.10">
    <property type="match status" value="1"/>
</dbReference>
<keyword evidence="4" id="KW-0804">Transcription</keyword>
<gene>
    <name evidence="7" type="ORF">GCM10007391_29740</name>
</gene>
<evidence type="ECO:0000313" key="7">
    <source>
        <dbReference type="EMBL" id="GGW93425.1"/>
    </source>
</evidence>
<dbReference type="Pfam" id="PF04542">
    <property type="entry name" value="Sigma70_r2"/>
    <property type="match status" value="1"/>
</dbReference>
<keyword evidence="8" id="KW-1185">Reference proteome</keyword>
<comment type="caution">
    <text evidence="7">The sequence shown here is derived from an EMBL/GenBank/DDBJ whole genome shotgun (WGS) entry which is preliminary data.</text>
</comment>
<reference evidence="7" key="2">
    <citation type="submission" date="2020-09" db="EMBL/GenBank/DDBJ databases">
        <authorList>
            <person name="Sun Q."/>
            <person name="Kim S."/>
        </authorList>
    </citation>
    <scope>NUCLEOTIDE SEQUENCE</scope>
    <source>
        <strain evidence="7">KCTC 22164</strain>
    </source>
</reference>
<dbReference type="PANTHER" id="PTHR43133:SF62">
    <property type="entry name" value="RNA POLYMERASE SIGMA FACTOR SIGZ"/>
    <property type="match status" value="1"/>
</dbReference>
<dbReference type="InterPro" id="IPR013325">
    <property type="entry name" value="RNA_pol_sigma_r2"/>
</dbReference>
<evidence type="ECO:0000256" key="4">
    <source>
        <dbReference type="ARBA" id="ARBA00023163"/>
    </source>
</evidence>
<dbReference type="InterPro" id="IPR013324">
    <property type="entry name" value="RNA_pol_sigma_r3/r4-like"/>
</dbReference>
<sequence length="189" mass="21665">MLHSLVHNMPEVLMEHETLFPLLCNTASGDKNAFAKLYQITSPQLYAVALKMLKKPDLADEATQDAFVKIWHNAGHYQRAKGTVLTWMVSIVRYRALDLMRYHKVRNEVDLEAEAIPDKPDNAQRFSAEQQKLEECMDELDQSQRQAIQLAYVNGLSHQEVVHHLSSPLGTIKSWIRRGLQSLKRCLSL</sequence>
<dbReference type="InterPro" id="IPR013249">
    <property type="entry name" value="RNA_pol_sigma70_r4_t2"/>
</dbReference>
<feature type="domain" description="RNA polymerase sigma-70 region 2" evidence="5">
    <location>
        <begin position="37"/>
        <end position="104"/>
    </location>
</feature>
<dbReference type="Pfam" id="PF08281">
    <property type="entry name" value="Sigma70_r4_2"/>
    <property type="match status" value="1"/>
</dbReference>
<dbReference type="SUPFAM" id="SSF88659">
    <property type="entry name" value="Sigma3 and sigma4 domains of RNA polymerase sigma factors"/>
    <property type="match status" value="1"/>
</dbReference>
<protein>
    <submittedName>
        <fullName evidence="7">RNA polymerase sigma factor</fullName>
    </submittedName>
</protein>
<dbReference type="Proteomes" id="UP000631300">
    <property type="component" value="Unassembled WGS sequence"/>
</dbReference>
<dbReference type="GO" id="GO:0003677">
    <property type="term" value="F:DNA binding"/>
    <property type="evidence" value="ECO:0007669"/>
    <property type="project" value="InterPro"/>
</dbReference>
<evidence type="ECO:0000256" key="3">
    <source>
        <dbReference type="ARBA" id="ARBA00023082"/>
    </source>
</evidence>
<keyword evidence="2" id="KW-0805">Transcription regulation</keyword>
<evidence type="ECO:0000256" key="1">
    <source>
        <dbReference type="ARBA" id="ARBA00010641"/>
    </source>
</evidence>
<dbReference type="GO" id="GO:0016987">
    <property type="term" value="F:sigma factor activity"/>
    <property type="evidence" value="ECO:0007669"/>
    <property type="project" value="UniProtKB-KW"/>
</dbReference>
<name>A0A918JQQ8_9ALTE</name>
<proteinExistence type="inferred from homology"/>
<evidence type="ECO:0000256" key="2">
    <source>
        <dbReference type="ARBA" id="ARBA00023015"/>
    </source>
</evidence>
<dbReference type="EMBL" id="BMXP01000009">
    <property type="protein sequence ID" value="GGW93425.1"/>
    <property type="molecule type" value="Genomic_DNA"/>
</dbReference>
<dbReference type="SUPFAM" id="SSF88946">
    <property type="entry name" value="Sigma2 domain of RNA polymerase sigma factors"/>
    <property type="match status" value="1"/>
</dbReference>
<dbReference type="CDD" id="cd06171">
    <property type="entry name" value="Sigma70_r4"/>
    <property type="match status" value="1"/>
</dbReference>
<dbReference type="InterPro" id="IPR007627">
    <property type="entry name" value="RNA_pol_sigma70_r2"/>
</dbReference>